<gene>
    <name evidence="2" type="ORF">SAMN05444412_10925</name>
</gene>
<proteinExistence type="predicted"/>
<keyword evidence="1" id="KW-0472">Membrane</keyword>
<keyword evidence="1" id="KW-0812">Transmembrane</keyword>
<evidence type="ECO:0000313" key="2">
    <source>
        <dbReference type="EMBL" id="SDZ27657.1"/>
    </source>
</evidence>
<feature type="transmembrane region" description="Helical" evidence="1">
    <location>
        <begin position="43"/>
        <end position="59"/>
    </location>
</feature>
<keyword evidence="1" id="KW-1133">Transmembrane helix</keyword>
<feature type="transmembrane region" description="Helical" evidence="1">
    <location>
        <begin position="80"/>
        <end position="99"/>
    </location>
</feature>
<protein>
    <submittedName>
        <fullName evidence="2">Uncharacterized protein</fullName>
    </submittedName>
</protein>
<feature type="transmembrane region" description="Helical" evidence="1">
    <location>
        <begin position="21"/>
        <end position="37"/>
    </location>
</feature>
<keyword evidence="3" id="KW-1185">Reference proteome</keyword>
<organism evidence="2 3">
    <name type="scientific">Rhodonellum ikkaensis</name>
    <dbReference type="NCBI Taxonomy" id="336829"/>
    <lineage>
        <taxon>Bacteria</taxon>
        <taxon>Pseudomonadati</taxon>
        <taxon>Bacteroidota</taxon>
        <taxon>Cytophagia</taxon>
        <taxon>Cytophagales</taxon>
        <taxon>Cytophagaceae</taxon>
        <taxon>Rhodonellum</taxon>
    </lineage>
</organism>
<feature type="transmembrane region" description="Helical" evidence="1">
    <location>
        <begin position="121"/>
        <end position="139"/>
    </location>
</feature>
<dbReference type="Proteomes" id="UP000199663">
    <property type="component" value="Unassembled WGS sequence"/>
</dbReference>
<evidence type="ECO:0000313" key="3">
    <source>
        <dbReference type="Proteomes" id="UP000199663"/>
    </source>
</evidence>
<sequence length="206" mass="24601">MMVNRKNFVKIKRLELYKFHFLEVFWISGIIIFLSILISEANFFYMIALAPLFMLFIYLNKKDNYRSYNLYQLFYWRHNTYKLIISSISVSFCVSYFLINSLEYNPLYNGGLNDYNINKQYAVYFSVLLSIIFSGINYFNLNARLDKLIINEIFKNKLISNIIINKIDRPGSLIDCFLERSETANLWYSSLECEEDMINDIYYGDT</sequence>
<evidence type="ECO:0000256" key="1">
    <source>
        <dbReference type="SAM" id="Phobius"/>
    </source>
</evidence>
<comment type="caution">
    <text evidence="2">The sequence shown here is derived from an EMBL/GenBank/DDBJ whole genome shotgun (WGS) entry which is preliminary data.</text>
</comment>
<reference evidence="2 3" key="1">
    <citation type="submission" date="2016-10" db="EMBL/GenBank/DDBJ databases">
        <authorList>
            <person name="Varghese N."/>
            <person name="Submissions S."/>
        </authorList>
    </citation>
    <scope>NUCLEOTIDE SEQUENCE [LARGE SCALE GENOMIC DNA]</scope>
    <source>
        <strain evidence="2 3">DSM 17997</strain>
    </source>
</reference>
<accession>A0A1H3RPP6</accession>
<dbReference type="EMBL" id="FNQC01000009">
    <property type="protein sequence ID" value="SDZ27657.1"/>
    <property type="molecule type" value="Genomic_DNA"/>
</dbReference>
<name>A0A1H3RPP6_9BACT</name>